<organism evidence="2 3">
    <name type="scientific">Tanacetum coccineum</name>
    <dbReference type="NCBI Taxonomy" id="301880"/>
    <lineage>
        <taxon>Eukaryota</taxon>
        <taxon>Viridiplantae</taxon>
        <taxon>Streptophyta</taxon>
        <taxon>Embryophyta</taxon>
        <taxon>Tracheophyta</taxon>
        <taxon>Spermatophyta</taxon>
        <taxon>Magnoliopsida</taxon>
        <taxon>eudicotyledons</taxon>
        <taxon>Gunneridae</taxon>
        <taxon>Pentapetalae</taxon>
        <taxon>asterids</taxon>
        <taxon>campanulids</taxon>
        <taxon>Asterales</taxon>
        <taxon>Asteraceae</taxon>
        <taxon>Asteroideae</taxon>
        <taxon>Anthemideae</taxon>
        <taxon>Anthemidinae</taxon>
        <taxon>Tanacetum</taxon>
    </lineage>
</organism>
<feature type="region of interest" description="Disordered" evidence="1">
    <location>
        <begin position="1"/>
        <end position="26"/>
    </location>
</feature>
<keyword evidence="3" id="KW-1185">Reference proteome</keyword>
<gene>
    <name evidence="2" type="ORF">Tco_1079505</name>
</gene>
<dbReference type="Proteomes" id="UP001151760">
    <property type="component" value="Unassembled WGS sequence"/>
</dbReference>
<sequence>MEEGELGCDSGDWDGDGDGDVIGGGGSEICRSEMVVVQKSERRRKSFDVLEETLVQQDLNQVVEILQVIDGEQLVLDMVVDEKHVLYRIDDE</sequence>
<comment type="caution">
    <text evidence="2">The sequence shown here is derived from an EMBL/GenBank/DDBJ whole genome shotgun (WGS) entry which is preliminary data.</text>
</comment>
<protein>
    <submittedName>
        <fullName evidence="2">Uncharacterized protein</fullName>
    </submittedName>
</protein>
<evidence type="ECO:0000313" key="2">
    <source>
        <dbReference type="EMBL" id="GJT90660.1"/>
    </source>
</evidence>
<feature type="compositionally biased region" description="Acidic residues" evidence="1">
    <location>
        <begin position="1"/>
        <end position="19"/>
    </location>
</feature>
<reference evidence="2" key="2">
    <citation type="submission" date="2022-01" db="EMBL/GenBank/DDBJ databases">
        <authorList>
            <person name="Yamashiro T."/>
            <person name="Shiraishi A."/>
            <person name="Satake H."/>
            <person name="Nakayama K."/>
        </authorList>
    </citation>
    <scope>NUCLEOTIDE SEQUENCE</scope>
</reference>
<accession>A0ABQ5HTJ3</accession>
<reference evidence="2" key="1">
    <citation type="journal article" date="2022" name="Int. J. Mol. Sci.">
        <title>Draft Genome of Tanacetum Coccineum: Genomic Comparison of Closely Related Tanacetum-Family Plants.</title>
        <authorList>
            <person name="Yamashiro T."/>
            <person name="Shiraishi A."/>
            <person name="Nakayama K."/>
            <person name="Satake H."/>
        </authorList>
    </citation>
    <scope>NUCLEOTIDE SEQUENCE</scope>
</reference>
<proteinExistence type="predicted"/>
<evidence type="ECO:0000256" key="1">
    <source>
        <dbReference type="SAM" id="MobiDB-lite"/>
    </source>
</evidence>
<evidence type="ECO:0000313" key="3">
    <source>
        <dbReference type="Proteomes" id="UP001151760"/>
    </source>
</evidence>
<name>A0ABQ5HTJ3_9ASTR</name>
<dbReference type="EMBL" id="BQNB010019942">
    <property type="protein sequence ID" value="GJT90660.1"/>
    <property type="molecule type" value="Genomic_DNA"/>
</dbReference>